<dbReference type="STRING" id="1921764.BSR28_07310"/>
<reference evidence="2 3" key="1">
    <citation type="submission" date="2016-11" db="EMBL/GenBank/DDBJ databases">
        <title>Actinomyces gypaetusis sp. nov. isolated from the vulture Gypaetus barbatus in Qinghai Tibet Plateau China.</title>
        <authorList>
            <person name="Meng X."/>
        </authorList>
    </citation>
    <scope>NUCLEOTIDE SEQUENCE [LARGE SCALE GENOMIC DNA]</scope>
    <source>
        <strain evidence="2 3">VUL4_2</strain>
    </source>
</reference>
<dbReference type="InterPro" id="IPR001466">
    <property type="entry name" value="Beta-lactam-related"/>
</dbReference>
<accession>A0A1Q5PJS8</accession>
<gene>
    <name evidence="2" type="ORF">BSR29_08015</name>
</gene>
<evidence type="ECO:0000313" key="2">
    <source>
        <dbReference type="EMBL" id="OKL46186.1"/>
    </source>
</evidence>
<organism evidence="2 3">
    <name type="scientific">Boudabousia liubingyangii</name>
    <dbReference type="NCBI Taxonomy" id="1921764"/>
    <lineage>
        <taxon>Bacteria</taxon>
        <taxon>Bacillati</taxon>
        <taxon>Actinomycetota</taxon>
        <taxon>Actinomycetes</taxon>
        <taxon>Actinomycetales</taxon>
        <taxon>Actinomycetaceae</taxon>
        <taxon>Boudabousia</taxon>
    </lineage>
</organism>
<dbReference type="Gene3D" id="3.40.710.10">
    <property type="entry name" value="DD-peptidase/beta-lactamase superfamily"/>
    <property type="match status" value="1"/>
</dbReference>
<dbReference type="Pfam" id="PF00144">
    <property type="entry name" value="Beta-lactamase"/>
    <property type="match status" value="1"/>
</dbReference>
<proteinExistence type="predicted"/>
<dbReference type="SUPFAM" id="SSF56601">
    <property type="entry name" value="beta-lactamase/transpeptidase-like"/>
    <property type="match status" value="1"/>
</dbReference>
<evidence type="ECO:0000313" key="3">
    <source>
        <dbReference type="Proteomes" id="UP000186785"/>
    </source>
</evidence>
<name>A0A1Q5PJS8_9ACTO</name>
<comment type="caution">
    <text evidence="2">The sequence shown here is derived from an EMBL/GenBank/DDBJ whole genome shotgun (WGS) entry which is preliminary data.</text>
</comment>
<dbReference type="InterPro" id="IPR012338">
    <property type="entry name" value="Beta-lactam/transpept-like"/>
</dbReference>
<evidence type="ECO:0000259" key="1">
    <source>
        <dbReference type="Pfam" id="PF00144"/>
    </source>
</evidence>
<feature type="domain" description="Beta-lactamase-related" evidence="1">
    <location>
        <begin position="4"/>
        <end position="359"/>
    </location>
</feature>
<dbReference type="EMBL" id="MQSV01000006">
    <property type="protein sequence ID" value="OKL46186.1"/>
    <property type="molecule type" value="Genomic_DNA"/>
</dbReference>
<dbReference type="PANTHER" id="PTHR43283">
    <property type="entry name" value="BETA-LACTAMASE-RELATED"/>
    <property type="match status" value="1"/>
</dbReference>
<dbReference type="PANTHER" id="PTHR43283:SF3">
    <property type="entry name" value="BETA-LACTAMASE FAMILY PROTEIN (AFU_ORTHOLOGUE AFUA_5G07500)"/>
    <property type="match status" value="1"/>
</dbReference>
<sequence length="379" mass="41923">MIERLQPYLHKRQIPGYTAAIRDGEHCLEISDGQIDLESGKTADPDSIYRIASLTKPIAAILTLQAQEDGYLELGTPISDFIPEFALTPVLTDPKAKVKVKLGSDGNLEVKGDLETQRKPITVAHLITMTAGLGYLPRTDLEAAYTEAQFTGQYQRNLSETEVITRFSQLPLAAQPGEYWTYNYSFDVLATVLARATGKTLPDLIETKIRQPLGLSYLSYLINDPELTTSYYRRGEGKLELVDPRSGDYLRRPTFWPLRTGLMTTARDYTAILADLLKPEPRLLSASSARLFQSGQLPEGAASRYPRPAETYGYGVGISTGRYGYPAGVFGWSGSTGVKAQADPRTGRVAALFTPQQVGSDPSFDPWFPDFFDLVFNRS</sequence>
<keyword evidence="3" id="KW-1185">Reference proteome</keyword>
<dbReference type="InterPro" id="IPR050789">
    <property type="entry name" value="Diverse_Enzym_Activities"/>
</dbReference>
<dbReference type="Proteomes" id="UP000186785">
    <property type="component" value="Unassembled WGS sequence"/>
</dbReference>
<dbReference type="AlphaFoldDB" id="A0A1Q5PJS8"/>
<protein>
    <recommendedName>
        <fullName evidence="1">Beta-lactamase-related domain-containing protein</fullName>
    </recommendedName>
</protein>